<gene>
    <name evidence="2" type="ORF">P3G67_19030</name>
</gene>
<dbReference type="PROSITE" id="PS50943">
    <property type="entry name" value="HTH_CROC1"/>
    <property type="match status" value="1"/>
</dbReference>
<dbReference type="Proteomes" id="UP001216579">
    <property type="component" value="Unassembled WGS sequence"/>
</dbReference>
<evidence type="ECO:0000313" key="2">
    <source>
        <dbReference type="EMBL" id="MDF3291291.1"/>
    </source>
</evidence>
<evidence type="ECO:0000259" key="1">
    <source>
        <dbReference type="PROSITE" id="PS50943"/>
    </source>
</evidence>
<evidence type="ECO:0000313" key="3">
    <source>
        <dbReference type="Proteomes" id="UP001216579"/>
    </source>
</evidence>
<feature type="domain" description="HTH cro/C1-type" evidence="1">
    <location>
        <begin position="56"/>
        <end position="91"/>
    </location>
</feature>
<accession>A0ABT5ZNQ4</accession>
<dbReference type="RefSeq" id="WP_276094508.1">
    <property type="nucleotide sequence ID" value="NZ_JARJBC010000011.1"/>
</dbReference>
<keyword evidence="3" id="KW-1185">Reference proteome</keyword>
<protein>
    <submittedName>
        <fullName evidence="2">XRE family transcriptional regulator</fullName>
    </submittedName>
</protein>
<dbReference type="InterPro" id="IPR001387">
    <property type="entry name" value="Cro/C1-type_HTH"/>
</dbReference>
<dbReference type="InterPro" id="IPR010982">
    <property type="entry name" value="Lambda_DNA-bd_dom_sf"/>
</dbReference>
<sequence length="173" mass="18852">MIKAMGDQAPATGPRTIAQKLDYLIREIHPKGRGPFTYQEIADQIRQRANEGDPTVSHGTVQAIRTGKVTNPGVDSLRALAAFFGVPTAYFLDDTVSGAVEARIREIKQSAEQADAGDELADALQDREVRAVAFRLSGLSAKSLRGIKGIVEGFRQAEGLPEVKPQRTRRRRG</sequence>
<reference evidence="2 3" key="1">
    <citation type="submission" date="2023-03" db="EMBL/GenBank/DDBJ databases">
        <title>Draft genome sequence of Streptomyces sp. RB6PN23 isolated from peat swamp forest in Thailand.</title>
        <authorList>
            <person name="Klaysubun C."/>
            <person name="Duangmal K."/>
        </authorList>
    </citation>
    <scope>NUCLEOTIDE SEQUENCE [LARGE SCALE GENOMIC DNA]</scope>
    <source>
        <strain evidence="2 3">RB6PN23</strain>
    </source>
</reference>
<proteinExistence type="predicted"/>
<dbReference type="EMBL" id="JARJBC010000011">
    <property type="protein sequence ID" value="MDF3291291.1"/>
    <property type="molecule type" value="Genomic_DNA"/>
</dbReference>
<name>A0ABT5ZNQ4_9ACTN</name>
<comment type="caution">
    <text evidence="2">The sequence shown here is derived from an EMBL/GenBank/DDBJ whole genome shotgun (WGS) entry which is preliminary data.</text>
</comment>
<dbReference type="Gene3D" id="1.10.260.40">
    <property type="entry name" value="lambda repressor-like DNA-binding domains"/>
    <property type="match status" value="1"/>
</dbReference>
<organism evidence="2 3">
    <name type="scientific">Streptomyces silvisoli</name>
    <dbReference type="NCBI Taxonomy" id="3034235"/>
    <lineage>
        <taxon>Bacteria</taxon>
        <taxon>Bacillati</taxon>
        <taxon>Actinomycetota</taxon>
        <taxon>Actinomycetes</taxon>
        <taxon>Kitasatosporales</taxon>
        <taxon>Streptomycetaceae</taxon>
        <taxon>Streptomyces</taxon>
    </lineage>
</organism>